<feature type="compositionally biased region" description="Low complexity" evidence="2">
    <location>
        <begin position="450"/>
        <end position="461"/>
    </location>
</feature>
<name>A0A9P4HU48_9PEZI</name>
<feature type="region of interest" description="Disordered" evidence="2">
    <location>
        <begin position="116"/>
        <end position="138"/>
    </location>
</feature>
<reference evidence="4" key="1">
    <citation type="journal article" date="2020" name="Stud. Mycol.">
        <title>101 Dothideomycetes genomes: a test case for predicting lifestyles and emergence of pathogens.</title>
        <authorList>
            <person name="Haridas S."/>
            <person name="Albert R."/>
            <person name="Binder M."/>
            <person name="Bloem J."/>
            <person name="Labutti K."/>
            <person name="Salamov A."/>
            <person name="Andreopoulos B."/>
            <person name="Baker S."/>
            <person name="Barry K."/>
            <person name="Bills G."/>
            <person name="Bluhm B."/>
            <person name="Cannon C."/>
            <person name="Castanera R."/>
            <person name="Culley D."/>
            <person name="Daum C."/>
            <person name="Ezra D."/>
            <person name="Gonzalez J."/>
            <person name="Henrissat B."/>
            <person name="Kuo A."/>
            <person name="Liang C."/>
            <person name="Lipzen A."/>
            <person name="Lutzoni F."/>
            <person name="Magnuson J."/>
            <person name="Mondo S."/>
            <person name="Nolan M."/>
            <person name="Ohm R."/>
            <person name="Pangilinan J."/>
            <person name="Park H.-J."/>
            <person name="Ramirez L."/>
            <person name="Alfaro M."/>
            <person name="Sun H."/>
            <person name="Tritt A."/>
            <person name="Yoshinaga Y."/>
            <person name="Zwiers L.-H."/>
            <person name="Turgeon B."/>
            <person name="Goodwin S."/>
            <person name="Spatafora J."/>
            <person name="Crous P."/>
            <person name="Grigoriev I."/>
        </authorList>
    </citation>
    <scope>NUCLEOTIDE SEQUENCE</scope>
    <source>
        <strain evidence="4">CBS 121410</strain>
    </source>
</reference>
<evidence type="ECO:0000256" key="1">
    <source>
        <dbReference type="ARBA" id="ARBA00005352"/>
    </source>
</evidence>
<comment type="similarity">
    <text evidence="1">Belongs to the CCZ1 family.</text>
</comment>
<accession>A0A9P4HU48</accession>
<feature type="domain" description="CCZ1/INTU/HSP4 first Longin" evidence="3">
    <location>
        <begin position="17"/>
        <end position="124"/>
    </location>
</feature>
<dbReference type="AlphaFoldDB" id="A0A9P4HU48"/>
<dbReference type="OrthoDB" id="240546at2759"/>
<dbReference type="Proteomes" id="UP000799776">
    <property type="component" value="Unassembled WGS sequence"/>
</dbReference>
<protein>
    <recommendedName>
        <fullName evidence="3">CCZ1/INTU/HSP4 first Longin domain-containing protein</fullName>
    </recommendedName>
</protein>
<feature type="compositionally biased region" description="Low complexity" evidence="2">
    <location>
        <begin position="116"/>
        <end position="135"/>
    </location>
</feature>
<dbReference type="Pfam" id="PF19031">
    <property type="entry name" value="Intu_longin_1"/>
    <property type="match status" value="1"/>
</dbReference>
<dbReference type="PANTHER" id="PTHR13056:SF0">
    <property type="entry name" value="VACUOLAR FUSION PROTEIN CCZ1 HOMOLOG-RELATED"/>
    <property type="match status" value="1"/>
</dbReference>
<feature type="compositionally biased region" description="Basic and acidic residues" evidence="2">
    <location>
        <begin position="341"/>
        <end position="352"/>
    </location>
</feature>
<gene>
    <name evidence="4" type="ORF">K490DRAFT_44878</name>
</gene>
<keyword evidence="5" id="KW-1185">Reference proteome</keyword>
<feature type="compositionally biased region" description="Low complexity" evidence="2">
    <location>
        <begin position="385"/>
        <end position="396"/>
    </location>
</feature>
<dbReference type="GO" id="GO:0016192">
    <property type="term" value="P:vesicle-mediated transport"/>
    <property type="evidence" value="ECO:0007669"/>
    <property type="project" value="InterPro"/>
</dbReference>
<dbReference type="InterPro" id="IPR043987">
    <property type="entry name" value="CCZ1/INTU/HSP4_longin_1"/>
</dbReference>
<dbReference type="PANTHER" id="PTHR13056">
    <property type="entry name" value="VACUOLAR FUSION PROTEIN CCZ1 HOMOLOG-RELATED"/>
    <property type="match status" value="1"/>
</dbReference>
<feature type="region of interest" description="Disordered" evidence="2">
    <location>
        <begin position="332"/>
        <end position="402"/>
    </location>
</feature>
<comment type="caution">
    <text evidence="4">The sequence shown here is derived from an EMBL/GenBank/DDBJ whole genome shotgun (WGS) entry which is preliminary data.</text>
</comment>
<evidence type="ECO:0000313" key="5">
    <source>
        <dbReference type="Proteomes" id="UP000799776"/>
    </source>
</evidence>
<evidence type="ECO:0000256" key="2">
    <source>
        <dbReference type="SAM" id="MobiDB-lite"/>
    </source>
</evidence>
<evidence type="ECO:0000313" key="4">
    <source>
        <dbReference type="EMBL" id="KAF2086044.1"/>
    </source>
</evidence>
<sequence>MAATGDRASKVVPAQLSFLAIYNPALGQSDETFHDQVVFYHSKDAKKRRQDEQEARDGENEKLRQIGLAQGMVDFARSFSDGEPVSHVETEKSRIVMHELERGWWVLASIDLTRLPSASSPTKSSSSSDTPVAKPAIEYSSREVSPPDLLVQQLLRAHNIFRLHHGPSLYDLYVRLPRHKFCNILDRFWTRFANTWDVLLHGSPAVEMYGGIKLAAGGELGMGVGEEEWGSGEREVFEDFAGRTEGLVDMIVARFGEPAEPQDQMSMESGKSKAVFHTDPEPWMGSGRDTEAADGVIFSGVGTIARSSLRDSTQSQAHAPGIPRPIVSAAEASLNQASSDAQEHQTNDREQHGSALTDPDTWMKVLTLGYGSSWGGKRPQPPQQSPTQKTTQSQQSDVAEKAGEASLQYLDPQPDVDRVEEASKAQIARENHGHFIIGLQGDLDHDGQADTDTAVGDTDGAVDSDCNHRILLRTLHVKVKQNPQKPASHSAARSHHRPFVTTLLFNLHTPTLSYPSFYQSLRSYLLPLYRPLTLSTSPARVAARIAASAPNTTYTTYSPSLSPSNNSKTAIDQAEPNPIYNLVFDPLALTVHSSIPSIPEPGTMGAEG</sequence>
<dbReference type="GO" id="GO:0035658">
    <property type="term" value="C:Mon1-Ccz1 complex"/>
    <property type="evidence" value="ECO:0007669"/>
    <property type="project" value="InterPro"/>
</dbReference>
<organism evidence="4 5">
    <name type="scientific">Saccharata proteae CBS 121410</name>
    <dbReference type="NCBI Taxonomy" id="1314787"/>
    <lineage>
        <taxon>Eukaryota</taxon>
        <taxon>Fungi</taxon>
        <taxon>Dikarya</taxon>
        <taxon>Ascomycota</taxon>
        <taxon>Pezizomycotina</taxon>
        <taxon>Dothideomycetes</taxon>
        <taxon>Dothideomycetes incertae sedis</taxon>
        <taxon>Botryosphaeriales</taxon>
        <taxon>Saccharataceae</taxon>
        <taxon>Saccharata</taxon>
    </lineage>
</organism>
<evidence type="ECO:0000259" key="3">
    <source>
        <dbReference type="Pfam" id="PF19031"/>
    </source>
</evidence>
<dbReference type="EMBL" id="ML978726">
    <property type="protein sequence ID" value="KAF2086044.1"/>
    <property type="molecule type" value="Genomic_DNA"/>
</dbReference>
<feature type="region of interest" description="Disordered" evidence="2">
    <location>
        <begin position="439"/>
        <end position="461"/>
    </location>
</feature>
<proteinExistence type="inferred from homology"/>
<feature type="non-terminal residue" evidence="4">
    <location>
        <position position="608"/>
    </location>
</feature>
<dbReference type="InterPro" id="IPR013176">
    <property type="entry name" value="Ccz1"/>
</dbReference>